<sequence length="314" mass="34944">MDKTLTDSELVRAAQAGHVPSLGLLLERHRAAMRAVALSLLGFGPEAEDAVQDATLLALQRLGEVRDPHAVGAWLRAIVRNVCRMRLRAQRAAPIADQSFLPQLPVDPPSPEEVLERHALRDWVWHALQELSEPLQLVVLLRYFSSITSYEQIAALCGVPIGTVRSRLNQARRKLGERLLATATSMHDDVAVLTARRWREVRELFAAAEQGDVRSVLSEFWSANLALLGPKGQPWRGTETLAQVIERDLAAGVRQQPVEILASQRLTIIEAKLLSPPWDPKHCPPGVVWVLMLKKQRVERGRLFHLQPPAADPA</sequence>
<dbReference type="InterPro" id="IPR013324">
    <property type="entry name" value="RNA_pol_sigma_r3/r4-like"/>
</dbReference>
<dbReference type="Proteomes" id="UP000290365">
    <property type="component" value="Chromosome"/>
</dbReference>
<organism evidence="8 9">
    <name type="scientific">Ktedonosporobacter rubrisoli</name>
    <dbReference type="NCBI Taxonomy" id="2509675"/>
    <lineage>
        <taxon>Bacteria</taxon>
        <taxon>Bacillati</taxon>
        <taxon>Chloroflexota</taxon>
        <taxon>Ktedonobacteria</taxon>
        <taxon>Ktedonobacterales</taxon>
        <taxon>Ktedonosporobacteraceae</taxon>
        <taxon>Ktedonosporobacter</taxon>
    </lineage>
</organism>
<keyword evidence="2" id="KW-0805">Transcription regulation</keyword>
<dbReference type="AlphaFoldDB" id="A0A4P6JLQ6"/>
<evidence type="ECO:0000256" key="2">
    <source>
        <dbReference type="ARBA" id="ARBA00023015"/>
    </source>
</evidence>
<dbReference type="GO" id="GO:0016987">
    <property type="term" value="F:sigma factor activity"/>
    <property type="evidence" value="ECO:0007669"/>
    <property type="project" value="UniProtKB-KW"/>
</dbReference>
<evidence type="ECO:0000256" key="1">
    <source>
        <dbReference type="ARBA" id="ARBA00010641"/>
    </source>
</evidence>
<keyword evidence="4" id="KW-0238">DNA-binding</keyword>
<dbReference type="GO" id="GO:0006352">
    <property type="term" value="P:DNA-templated transcription initiation"/>
    <property type="evidence" value="ECO:0007669"/>
    <property type="project" value="InterPro"/>
</dbReference>
<dbReference type="Gene3D" id="1.10.1740.10">
    <property type="match status" value="1"/>
</dbReference>
<dbReference type="NCBIfam" id="TIGR02937">
    <property type="entry name" value="sigma70-ECF"/>
    <property type="match status" value="1"/>
</dbReference>
<dbReference type="GO" id="GO:0003677">
    <property type="term" value="F:DNA binding"/>
    <property type="evidence" value="ECO:0007669"/>
    <property type="project" value="UniProtKB-KW"/>
</dbReference>
<dbReference type="InterPro" id="IPR007627">
    <property type="entry name" value="RNA_pol_sigma70_r2"/>
</dbReference>
<dbReference type="Pfam" id="PF04542">
    <property type="entry name" value="Sigma70_r2"/>
    <property type="match status" value="1"/>
</dbReference>
<feature type="domain" description="RNA polymerase sigma-70 region 2" evidence="6">
    <location>
        <begin position="25"/>
        <end position="91"/>
    </location>
</feature>
<evidence type="ECO:0000259" key="6">
    <source>
        <dbReference type="Pfam" id="PF04542"/>
    </source>
</evidence>
<dbReference type="InterPro" id="IPR013325">
    <property type="entry name" value="RNA_pol_sigma_r2"/>
</dbReference>
<keyword evidence="5" id="KW-0804">Transcription</keyword>
<evidence type="ECO:0000259" key="7">
    <source>
        <dbReference type="Pfam" id="PF08281"/>
    </source>
</evidence>
<dbReference type="Pfam" id="PF08281">
    <property type="entry name" value="Sigma70_r4_2"/>
    <property type="match status" value="1"/>
</dbReference>
<dbReference type="InterPro" id="IPR013249">
    <property type="entry name" value="RNA_pol_sigma70_r4_t2"/>
</dbReference>
<evidence type="ECO:0000313" key="8">
    <source>
        <dbReference type="EMBL" id="QBD76013.1"/>
    </source>
</evidence>
<reference evidence="8 9" key="1">
    <citation type="submission" date="2019-01" db="EMBL/GenBank/DDBJ databases">
        <title>Ktedonosporobacter rubrisoli SCAWS-G2.</title>
        <authorList>
            <person name="Huang Y."/>
            <person name="Yan B."/>
        </authorList>
    </citation>
    <scope>NUCLEOTIDE SEQUENCE [LARGE SCALE GENOMIC DNA]</scope>
    <source>
        <strain evidence="8 9">SCAWS-G2</strain>
    </source>
</reference>
<keyword evidence="9" id="KW-1185">Reference proteome</keyword>
<dbReference type="SUPFAM" id="SSF88946">
    <property type="entry name" value="Sigma2 domain of RNA polymerase sigma factors"/>
    <property type="match status" value="1"/>
</dbReference>
<keyword evidence="3" id="KW-0731">Sigma factor</keyword>
<dbReference type="Gene3D" id="1.10.10.10">
    <property type="entry name" value="Winged helix-like DNA-binding domain superfamily/Winged helix DNA-binding domain"/>
    <property type="match status" value="1"/>
</dbReference>
<proteinExistence type="inferred from homology"/>
<evidence type="ECO:0000256" key="5">
    <source>
        <dbReference type="ARBA" id="ARBA00023163"/>
    </source>
</evidence>
<evidence type="ECO:0000313" key="9">
    <source>
        <dbReference type="Proteomes" id="UP000290365"/>
    </source>
</evidence>
<dbReference type="InterPro" id="IPR039425">
    <property type="entry name" value="RNA_pol_sigma-70-like"/>
</dbReference>
<dbReference type="InterPro" id="IPR036388">
    <property type="entry name" value="WH-like_DNA-bd_sf"/>
</dbReference>
<protein>
    <submittedName>
        <fullName evidence="8">Sigma-70 family RNA polymerase sigma factor</fullName>
    </submittedName>
</protein>
<gene>
    <name evidence="8" type="ORF">EPA93_08345</name>
</gene>
<dbReference type="PANTHER" id="PTHR43133">
    <property type="entry name" value="RNA POLYMERASE ECF-TYPE SIGMA FACTO"/>
    <property type="match status" value="1"/>
</dbReference>
<dbReference type="KEGG" id="kbs:EPA93_08345"/>
<accession>A0A4P6JLQ6</accession>
<dbReference type="SUPFAM" id="SSF88659">
    <property type="entry name" value="Sigma3 and sigma4 domains of RNA polymerase sigma factors"/>
    <property type="match status" value="1"/>
</dbReference>
<evidence type="ECO:0000256" key="3">
    <source>
        <dbReference type="ARBA" id="ARBA00023082"/>
    </source>
</evidence>
<dbReference type="CDD" id="cd06171">
    <property type="entry name" value="Sigma70_r4"/>
    <property type="match status" value="1"/>
</dbReference>
<comment type="similarity">
    <text evidence="1">Belongs to the sigma-70 factor family. ECF subfamily.</text>
</comment>
<evidence type="ECO:0000256" key="4">
    <source>
        <dbReference type="ARBA" id="ARBA00023125"/>
    </source>
</evidence>
<dbReference type="OrthoDB" id="9782108at2"/>
<dbReference type="PANTHER" id="PTHR43133:SF8">
    <property type="entry name" value="RNA POLYMERASE SIGMA FACTOR HI_1459-RELATED"/>
    <property type="match status" value="1"/>
</dbReference>
<dbReference type="RefSeq" id="WP_129886609.1">
    <property type="nucleotide sequence ID" value="NZ_CP035758.1"/>
</dbReference>
<feature type="domain" description="RNA polymerase sigma factor 70 region 4 type 2" evidence="7">
    <location>
        <begin position="122"/>
        <end position="175"/>
    </location>
</feature>
<dbReference type="InterPro" id="IPR014284">
    <property type="entry name" value="RNA_pol_sigma-70_dom"/>
</dbReference>
<name>A0A4P6JLQ6_KTERU</name>
<dbReference type="EMBL" id="CP035758">
    <property type="protein sequence ID" value="QBD76013.1"/>
    <property type="molecule type" value="Genomic_DNA"/>
</dbReference>